<evidence type="ECO:0000313" key="2">
    <source>
        <dbReference type="EMBL" id="CAH9067772.1"/>
    </source>
</evidence>
<dbReference type="Proteomes" id="UP001152484">
    <property type="component" value="Unassembled WGS sequence"/>
</dbReference>
<sequence length="130" mass="15125">METVKGFAKESRVPFRERLTIMVGVVNPCDLVSTSIERKLLNAYNEKWGPNYFEIDLDIHRFTYIARKGLDAFRERLREGILDLRLTIQAQKSEELPEEVLCCLRLNKIDFVDHGQIPTLKELGDDPFVE</sequence>
<comment type="caution">
    <text evidence="2">The sequence shown here is derived from an EMBL/GenBank/DDBJ whole genome shotgun (WGS) entry which is preliminary data.</text>
</comment>
<dbReference type="EMBL" id="CAMAPE010000005">
    <property type="protein sequence ID" value="CAH9067772.1"/>
    <property type="molecule type" value="Genomic_DNA"/>
</dbReference>
<feature type="domain" description="Protein ENHANCED DISEASE RESISTANCE 2 C-terminal" evidence="1">
    <location>
        <begin position="4"/>
        <end position="110"/>
    </location>
</feature>
<dbReference type="InterPro" id="IPR009769">
    <property type="entry name" value="EDR2_C"/>
</dbReference>
<protein>
    <recommendedName>
        <fullName evidence="1">Protein ENHANCED DISEASE RESISTANCE 2 C-terminal domain-containing protein</fullName>
    </recommendedName>
</protein>
<dbReference type="PANTHER" id="PTHR31558:SF16">
    <property type="entry name" value="FAMILY PROTEIN, PUTATIVE (DUF1336)-RELATED"/>
    <property type="match status" value="1"/>
</dbReference>
<accession>A0A9P1DZ06</accession>
<dbReference type="OrthoDB" id="9970435at2759"/>
<keyword evidence="3" id="KW-1185">Reference proteome</keyword>
<evidence type="ECO:0000259" key="1">
    <source>
        <dbReference type="Pfam" id="PF07059"/>
    </source>
</evidence>
<evidence type="ECO:0000313" key="3">
    <source>
        <dbReference type="Proteomes" id="UP001152484"/>
    </source>
</evidence>
<dbReference type="AlphaFoldDB" id="A0A9P1DZ06"/>
<organism evidence="2 3">
    <name type="scientific">Cuscuta europaea</name>
    <name type="common">European dodder</name>
    <dbReference type="NCBI Taxonomy" id="41803"/>
    <lineage>
        <taxon>Eukaryota</taxon>
        <taxon>Viridiplantae</taxon>
        <taxon>Streptophyta</taxon>
        <taxon>Embryophyta</taxon>
        <taxon>Tracheophyta</taxon>
        <taxon>Spermatophyta</taxon>
        <taxon>Magnoliopsida</taxon>
        <taxon>eudicotyledons</taxon>
        <taxon>Gunneridae</taxon>
        <taxon>Pentapetalae</taxon>
        <taxon>asterids</taxon>
        <taxon>lamiids</taxon>
        <taxon>Solanales</taxon>
        <taxon>Convolvulaceae</taxon>
        <taxon>Cuscuteae</taxon>
        <taxon>Cuscuta</taxon>
        <taxon>Cuscuta subgen. Cuscuta</taxon>
    </lineage>
</organism>
<proteinExistence type="predicted"/>
<gene>
    <name evidence="2" type="ORF">CEURO_LOCUS2617</name>
</gene>
<dbReference type="PANTHER" id="PTHR31558">
    <property type="entry name" value="CW14 PROTEIN"/>
    <property type="match status" value="1"/>
</dbReference>
<reference evidence="2" key="1">
    <citation type="submission" date="2022-07" db="EMBL/GenBank/DDBJ databases">
        <authorList>
            <person name="Macas J."/>
            <person name="Novak P."/>
            <person name="Neumann P."/>
        </authorList>
    </citation>
    <scope>NUCLEOTIDE SEQUENCE</scope>
</reference>
<dbReference type="Pfam" id="PF07059">
    <property type="entry name" value="EDR2_C"/>
    <property type="match status" value="1"/>
</dbReference>
<name>A0A9P1DZ06_CUSEU</name>